<name>A0A7S3LD99_9STRA</name>
<dbReference type="AlphaFoldDB" id="A0A7S3LD99"/>
<feature type="transmembrane region" description="Helical" evidence="1">
    <location>
        <begin position="274"/>
        <end position="292"/>
    </location>
</feature>
<sequence length="345" mass="37834">MANSKSGHPDRRGFTMYMNAALILAGSAAITPFFLHWGIALAQFVICAVLFIALEAISAPPANQAQAFQNFRRYNLSPSRRPVLVCLGDSITHGTASHSYTVDIPTQLTSALAMPPPKATSIFADPLWVVNCGQNHITTHTVWRERLNKALDCHPDYILILIGTNDVRAMYKKSWGAQVKRINELPEIPTLATFTRNFHGILSHIQQASPMTQVGVCTLPPLGENIKSDANKLVRQANDAIAQAVEQAGDKFTLIPVFDRFETILEKEGKRTDLLALFPFLTAFMAGTYQLIPGMIKRNTLGSLVGHKLLCDGIHLNERAGAELVELIVEWLVTKGVAKAIAVKS</sequence>
<evidence type="ECO:0000259" key="2">
    <source>
        <dbReference type="Pfam" id="PF13472"/>
    </source>
</evidence>
<feature type="domain" description="SGNH hydrolase-type esterase" evidence="2">
    <location>
        <begin position="86"/>
        <end position="273"/>
    </location>
</feature>
<dbReference type="Gene3D" id="3.40.50.1110">
    <property type="entry name" value="SGNH hydrolase"/>
    <property type="match status" value="1"/>
</dbReference>
<protein>
    <recommendedName>
        <fullName evidence="2">SGNH hydrolase-type esterase domain-containing protein</fullName>
    </recommendedName>
</protein>
<dbReference type="Pfam" id="PF13472">
    <property type="entry name" value="Lipase_GDSL_2"/>
    <property type="match status" value="1"/>
</dbReference>
<feature type="transmembrane region" description="Helical" evidence="1">
    <location>
        <begin position="14"/>
        <end position="35"/>
    </location>
</feature>
<proteinExistence type="predicted"/>
<dbReference type="PANTHER" id="PTHR30383:SF5">
    <property type="entry name" value="SGNH HYDROLASE-TYPE ESTERASE DOMAIN-CONTAINING PROTEIN"/>
    <property type="match status" value="1"/>
</dbReference>
<keyword evidence="1" id="KW-1133">Transmembrane helix</keyword>
<evidence type="ECO:0000256" key="1">
    <source>
        <dbReference type="SAM" id="Phobius"/>
    </source>
</evidence>
<evidence type="ECO:0000313" key="3">
    <source>
        <dbReference type="EMBL" id="CAE0419754.1"/>
    </source>
</evidence>
<dbReference type="InterPro" id="IPR013830">
    <property type="entry name" value="SGNH_hydro"/>
</dbReference>
<dbReference type="InterPro" id="IPR051532">
    <property type="entry name" value="Ester_Hydrolysis_Enzymes"/>
</dbReference>
<reference evidence="3" key="1">
    <citation type="submission" date="2021-01" db="EMBL/GenBank/DDBJ databases">
        <authorList>
            <person name="Corre E."/>
            <person name="Pelletier E."/>
            <person name="Niang G."/>
            <person name="Scheremetjew M."/>
            <person name="Finn R."/>
            <person name="Kale V."/>
            <person name="Holt S."/>
            <person name="Cochrane G."/>
            <person name="Meng A."/>
            <person name="Brown T."/>
            <person name="Cohen L."/>
        </authorList>
    </citation>
    <scope>NUCLEOTIDE SEQUENCE</scope>
    <source>
        <strain evidence="3">CCMP127</strain>
    </source>
</reference>
<gene>
    <name evidence="3" type="ORF">ACOF00016_LOCUS16565</name>
</gene>
<dbReference type="EMBL" id="HBIM01022283">
    <property type="protein sequence ID" value="CAE0419754.1"/>
    <property type="molecule type" value="Transcribed_RNA"/>
</dbReference>
<organism evidence="3">
    <name type="scientific">Amphora coffeiformis</name>
    <dbReference type="NCBI Taxonomy" id="265554"/>
    <lineage>
        <taxon>Eukaryota</taxon>
        <taxon>Sar</taxon>
        <taxon>Stramenopiles</taxon>
        <taxon>Ochrophyta</taxon>
        <taxon>Bacillariophyta</taxon>
        <taxon>Bacillariophyceae</taxon>
        <taxon>Bacillariophycidae</taxon>
        <taxon>Thalassiophysales</taxon>
        <taxon>Catenulaceae</taxon>
        <taxon>Amphora</taxon>
    </lineage>
</organism>
<accession>A0A7S3LD99</accession>
<dbReference type="InterPro" id="IPR036514">
    <property type="entry name" value="SGNH_hydro_sf"/>
</dbReference>
<dbReference type="GO" id="GO:0004622">
    <property type="term" value="F:phosphatidylcholine lysophospholipase activity"/>
    <property type="evidence" value="ECO:0007669"/>
    <property type="project" value="TreeGrafter"/>
</dbReference>
<dbReference type="SUPFAM" id="SSF52266">
    <property type="entry name" value="SGNH hydrolase"/>
    <property type="match status" value="1"/>
</dbReference>
<feature type="transmembrane region" description="Helical" evidence="1">
    <location>
        <begin position="41"/>
        <end position="63"/>
    </location>
</feature>
<keyword evidence="1" id="KW-0812">Transmembrane</keyword>
<keyword evidence="1" id="KW-0472">Membrane</keyword>
<dbReference type="PANTHER" id="PTHR30383">
    <property type="entry name" value="THIOESTERASE 1/PROTEASE 1/LYSOPHOSPHOLIPASE L1"/>
    <property type="match status" value="1"/>
</dbReference>